<dbReference type="SMART" id="SM01272">
    <property type="entry name" value="LsmAD"/>
    <property type="match status" value="1"/>
</dbReference>
<accession>A0A212D794</accession>
<dbReference type="EMBL" id="MKHE01000005">
    <property type="protein sequence ID" value="OWK14130.1"/>
    <property type="molecule type" value="Genomic_DNA"/>
</dbReference>
<feature type="domain" description="LsmAD" evidence="2">
    <location>
        <begin position="86"/>
        <end position="154"/>
    </location>
</feature>
<dbReference type="GO" id="GO:0010494">
    <property type="term" value="C:cytoplasmic stress granule"/>
    <property type="evidence" value="ECO:0007669"/>
    <property type="project" value="TreeGrafter"/>
</dbReference>
<name>A0A212D794_CEREH</name>
<dbReference type="GO" id="GO:0034063">
    <property type="term" value="P:stress granule assembly"/>
    <property type="evidence" value="ECO:0007669"/>
    <property type="project" value="TreeGrafter"/>
</dbReference>
<comment type="caution">
    <text evidence="3">The sequence shown here is derived from an EMBL/GenBank/DDBJ whole genome shotgun (WGS) entry which is preliminary data.</text>
</comment>
<reference evidence="3 4" key="1">
    <citation type="journal article" date="2018" name="Mol. Genet. Genomics">
        <title>The red deer Cervus elaphus genome CerEla1.0: sequencing, annotating, genes, and chromosomes.</title>
        <authorList>
            <person name="Bana N.A."/>
            <person name="Nyiri A."/>
            <person name="Nagy J."/>
            <person name="Frank K."/>
            <person name="Nagy T."/>
            <person name="Steger V."/>
            <person name="Schiller M."/>
            <person name="Lakatos P."/>
            <person name="Sugar L."/>
            <person name="Horn P."/>
            <person name="Barta E."/>
            <person name="Orosz L."/>
        </authorList>
    </citation>
    <scope>NUCLEOTIDE SEQUENCE [LARGE SCALE GENOMIC DNA]</scope>
    <source>
        <strain evidence="3">Hungarian</strain>
    </source>
</reference>
<dbReference type="OrthoDB" id="2275718at2759"/>
<dbReference type="PANTHER" id="PTHR12854">
    <property type="entry name" value="ATAXIN 2-RELATED"/>
    <property type="match status" value="1"/>
</dbReference>
<feature type="region of interest" description="Disordered" evidence="1">
    <location>
        <begin position="180"/>
        <end position="244"/>
    </location>
</feature>
<feature type="compositionally biased region" description="Polar residues" evidence="1">
    <location>
        <begin position="235"/>
        <end position="244"/>
    </location>
</feature>
<dbReference type="InterPro" id="IPR009604">
    <property type="entry name" value="LsmAD_domain"/>
</dbReference>
<feature type="compositionally biased region" description="Basic residues" evidence="1">
    <location>
        <begin position="190"/>
        <end position="200"/>
    </location>
</feature>
<evidence type="ECO:0000259" key="2">
    <source>
        <dbReference type="SMART" id="SM01272"/>
    </source>
</evidence>
<dbReference type="Proteomes" id="UP000242450">
    <property type="component" value="Chromosome 5"/>
</dbReference>
<evidence type="ECO:0000313" key="3">
    <source>
        <dbReference type="EMBL" id="OWK14130.1"/>
    </source>
</evidence>
<evidence type="ECO:0000256" key="1">
    <source>
        <dbReference type="SAM" id="MobiDB-lite"/>
    </source>
</evidence>
<dbReference type="Pfam" id="PF06741">
    <property type="entry name" value="LsmAD"/>
    <property type="match status" value="1"/>
</dbReference>
<protein>
    <recommendedName>
        <fullName evidence="2">LsmAD domain-containing protein</fullName>
    </recommendedName>
</protein>
<feature type="non-terminal residue" evidence="3">
    <location>
        <position position="1"/>
    </location>
</feature>
<feature type="region of interest" description="Disordered" evidence="1">
    <location>
        <begin position="138"/>
        <end position="162"/>
    </location>
</feature>
<dbReference type="InterPro" id="IPR045117">
    <property type="entry name" value="ATXN2-like"/>
</dbReference>
<gene>
    <name evidence="3" type="ORF">Celaphus_00000319</name>
</gene>
<keyword evidence="4" id="KW-1185">Reference proteome</keyword>
<dbReference type="AlphaFoldDB" id="A0A212D794"/>
<feature type="compositionally biased region" description="Low complexity" evidence="1">
    <location>
        <begin position="214"/>
        <end position="232"/>
    </location>
</feature>
<evidence type="ECO:0000313" key="4">
    <source>
        <dbReference type="Proteomes" id="UP000242450"/>
    </source>
</evidence>
<dbReference type="GO" id="GO:0003729">
    <property type="term" value="F:mRNA binding"/>
    <property type="evidence" value="ECO:0007669"/>
    <property type="project" value="TreeGrafter"/>
</dbReference>
<dbReference type="PANTHER" id="PTHR12854:SF11">
    <property type="entry name" value="ATAXIN-2"/>
    <property type="match status" value="1"/>
</dbReference>
<proteinExistence type="predicted"/>
<feature type="compositionally biased region" description="Basic and acidic residues" evidence="1">
    <location>
        <begin position="138"/>
        <end position="148"/>
    </location>
</feature>
<organism evidence="3 4">
    <name type="scientific">Cervus elaphus hippelaphus</name>
    <name type="common">European red deer</name>
    <dbReference type="NCBI Taxonomy" id="46360"/>
    <lineage>
        <taxon>Eukaryota</taxon>
        <taxon>Metazoa</taxon>
        <taxon>Chordata</taxon>
        <taxon>Craniata</taxon>
        <taxon>Vertebrata</taxon>
        <taxon>Euteleostomi</taxon>
        <taxon>Mammalia</taxon>
        <taxon>Eutheria</taxon>
        <taxon>Laurasiatheria</taxon>
        <taxon>Artiodactyla</taxon>
        <taxon>Ruminantia</taxon>
        <taxon>Pecora</taxon>
        <taxon>Cervidae</taxon>
        <taxon>Cervinae</taxon>
        <taxon>Cervus</taxon>
    </lineage>
</organism>
<sequence>LFVDNSCVYSCSPVSGCMIFHPKPSFADAFTDSAISAKVNGEHKEKDLEPWDAGELTTNDELEALENDVSNGWDPNDMFRYNEENYGVVSTYDSSLSSYTVPLERDNSEEFLKREARANQLAEEIESSAQYKARVALENDDRSEEEKYTAVQRNSSEREGHNINTRYLKEIMMQYFGYTTQGPPRMSPKAQRHPRNHRVSAGRGSISSGLEFVSHTPPSEAAAPPTARTSPAGGTWSSVVSGGR</sequence>